<name>A0A6A3A1F6_HIBSY</name>
<comment type="similarity">
    <text evidence="1">Belongs to the alliinase family.</text>
</comment>
<keyword evidence="7" id="KW-1185">Reference proteome</keyword>
<feature type="chain" id="PRO_5025544527" evidence="4">
    <location>
        <begin position="25"/>
        <end position="592"/>
    </location>
</feature>
<dbReference type="PANTHER" id="PTHR43795">
    <property type="entry name" value="BIFUNCTIONAL ASPARTATE AMINOTRANSFERASE AND GLUTAMATE/ASPARTATE-PREPHENATE AMINOTRANSFERASE-RELATED"/>
    <property type="match status" value="1"/>
</dbReference>
<keyword evidence="3" id="KW-1133">Transmembrane helix</keyword>
<evidence type="ECO:0000256" key="2">
    <source>
        <dbReference type="ARBA" id="ARBA00022898"/>
    </source>
</evidence>
<dbReference type="InterPro" id="IPR015421">
    <property type="entry name" value="PyrdxlP-dep_Trfase_major"/>
</dbReference>
<keyword evidence="2" id="KW-0663">Pyridoxal phosphate</keyword>
<evidence type="ECO:0000259" key="5">
    <source>
        <dbReference type="Pfam" id="PF04864"/>
    </source>
</evidence>
<feature type="transmembrane region" description="Helical" evidence="3">
    <location>
        <begin position="433"/>
        <end position="456"/>
    </location>
</feature>
<dbReference type="Pfam" id="PF04864">
    <property type="entry name" value="Alliinase_C"/>
    <property type="match status" value="1"/>
</dbReference>
<dbReference type="InterPro" id="IPR050478">
    <property type="entry name" value="Ethylene_sulfur-biosynth"/>
</dbReference>
<dbReference type="InterPro" id="IPR015422">
    <property type="entry name" value="PyrdxlP-dep_Trfase_small"/>
</dbReference>
<dbReference type="Gene3D" id="3.40.640.10">
    <property type="entry name" value="Type I PLP-dependent aspartate aminotransferase-like (Major domain)"/>
    <property type="match status" value="2"/>
</dbReference>
<dbReference type="InterPro" id="IPR006948">
    <property type="entry name" value="Alliinase_C"/>
</dbReference>
<dbReference type="InterPro" id="IPR015424">
    <property type="entry name" value="PyrdxlP-dep_Trfase"/>
</dbReference>
<dbReference type="GO" id="GO:0016846">
    <property type="term" value="F:carbon-sulfur lyase activity"/>
    <property type="evidence" value="ECO:0007669"/>
    <property type="project" value="InterPro"/>
</dbReference>
<keyword evidence="3" id="KW-0812">Transmembrane</keyword>
<reference evidence="6" key="1">
    <citation type="submission" date="2019-09" db="EMBL/GenBank/DDBJ databases">
        <title>Draft genome information of white flower Hibiscus syriacus.</title>
        <authorList>
            <person name="Kim Y.-M."/>
        </authorList>
    </citation>
    <scope>NUCLEOTIDE SEQUENCE [LARGE SCALE GENOMIC DNA]</scope>
    <source>
        <strain evidence="6">YM2019G1</strain>
    </source>
</reference>
<dbReference type="AlphaFoldDB" id="A0A6A3A1F6"/>
<protein>
    <submittedName>
        <fullName evidence="6">Apoptosis-stimulating of p53 protein 1</fullName>
    </submittedName>
</protein>
<sequence>MDTKRSSVIHCSIIIIIFLSLMDQDRVINLDQTEMRKWGFVKSNTFVCRFGGPIMNPSFGLHPCHRRSDNVRKLLAKDGEETTVVIPAWQFMSYFSDPTGLWFLEPEFANQIVRLHNVVGNAVTENRHIVVGTDRRNSSCALRTISRHRCRAHQCGFSSSLLLFEISCIDLQSYPLITDCVKSGLYKWGGDARSFNKTGPYIELVTSPNNPDGFARRSVVNANYDLMLFTISKHGSCRDANRTSSRGALVKDEDVARKMTKYIEINTIGVSKDSQLRAAKVLKVISDNSERPNSGDSFFEFSYHVMAKRWKQLREAVHESGLFSVPDFPQLCKFPRWSSSHNPCEGEIEDCESFLRRKKILTRSGKHFGVSPNFCIAKTHRVEKLKRSVQVQRARKDEYGSIISRISRVEEIFTDGQRGVLWCGRILKNSISYIVVPFLSKLLLILSFLLVLCMALPKALAEIEDEVKHSIEENGEIREAISWYNRVLGLIEGGHGKVRFTFNDMDIENSKQEYSFTIDMQMMPTPVTPIHKFSSRLFCSLYVWSSLSVSTDRSGSSTRKMNITCHFKKQEMKLNDGCYGASDVPLFFAILT</sequence>
<dbReference type="Gene3D" id="3.90.1150.10">
    <property type="entry name" value="Aspartate Aminotransferase, domain 1"/>
    <property type="match status" value="1"/>
</dbReference>
<dbReference type="EMBL" id="VEPZ02001049">
    <property type="protein sequence ID" value="KAE8697656.1"/>
    <property type="molecule type" value="Genomic_DNA"/>
</dbReference>
<keyword evidence="3" id="KW-0472">Membrane</keyword>
<dbReference type="SUPFAM" id="SSF53383">
    <property type="entry name" value="PLP-dependent transferases"/>
    <property type="match status" value="1"/>
</dbReference>
<organism evidence="6 7">
    <name type="scientific">Hibiscus syriacus</name>
    <name type="common">Rose of Sharon</name>
    <dbReference type="NCBI Taxonomy" id="106335"/>
    <lineage>
        <taxon>Eukaryota</taxon>
        <taxon>Viridiplantae</taxon>
        <taxon>Streptophyta</taxon>
        <taxon>Embryophyta</taxon>
        <taxon>Tracheophyta</taxon>
        <taxon>Spermatophyta</taxon>
        <taxon>Magnoliopsida</taxon>
        <taxon>eudicotyledons</taxon>
        <taxon>Gunneridae</taxon>
        <taxon>Pentapetalae</taxon>
        <taxon>rosids</taxon>
        <taxon>malvids</taxon>
        <taxon>Malvales</taxon>
        <taxon>Malvaceae</taxon>
        <taxon>Malvoideae</taxon>
        <taxon>Hibiscus</taxon>
    </lineage>
</organism>
<feature type="domain" description="Alliinase C-terminal" evidence="5">
    <location>
        <begin position="222"/>
        <end position="372"/>
    </location>
</feature>
<gene>
    <name evidence="6" type="ORF">F3Y22_tig00110610pilonHSYRG00012</name>
</gene>
<feature type="signal peptide" evidence="4">
    <location>
        <begin position="1"/>
        <end position="24"/>
    </location>
</feature>
<dbReference type="PANTHER" id="PTHR43795:SF22">
    <property type="entry name" value="TRYPTOPHAN AMINOTRANSFERASE-RELATED PROTEIN 2"/>
    <property type="match status" value="1"/>
</dbReference>
<keyword evidence="4" id="KW-0732">Signal</keyword>
<comment type="caution">
    <text evidence="6">The sequence shown here is derived from an EMBL/GenBank/DDBJ whole genome shotgun (WGS) entry which is preliminary data.</text>
</comment>
<evidence type="ECO:0000256" key="3">
    <source>
        <dbReference type="SAM" id="Phobius"/>
    </source>
</evidence>
<dbReference type="Proteomes" id="UP000436088">
    <property type="component" value="Unassembled WGS sequence"/>
</dbReference>
<dbReference type="GO" id="GO:0006520">
    <property type="term" value="P:amino acid metabolic process"/>
    <property type="evidence" value="ECO:0007669"/>
    <property type="project" value="TreeGrafter"/>
</dbReference>
<accession>A0A6A3A1F6</accession>
<dbReference type="GO" id="GO:0008483">
    <property type="term" value="F:transaminase activity"/>
    <property type="evidence" value="ECO:0007669"/>
    <property type="project" value="TreeGrafter"/>
</dbReference>
<evidence type="ECO:0000313" key="6">
    <source>
        <dbReference type="EMBL" id="KAE8697656.1"/>
    </source>
</evidence>
<evidence type="ECO:0000256" key="1">
    <source>
        <dbReference type="ARBA" id="ARBA00006312"/>
    </source>
</evidence>
<evidence type="ECO:0000313" key="7">
    <source>
        <dbReference type="Proteomes" id="UP000436088"/>
    </source>
</evidence>
<evidence type="ECO:0000256" key="4">
    <source>
        <dbReference type="SAM" id="SignalP"/>
    </source>
</evidence>
<proteinExistence type="inferred from homology"/>